<dbReference type="AlphaFoldDB" id="A0A7I7QH45"/>
<comment type="similarity">
    <text evidence="1">Belongs to the mycobacterial PPE family.</text>
</comment>
<sequence length="253" mass="27044">MTTPIWMASPPEVQSILLSAGPGPGSMLAAAAEWSRLSEQYAQTATELAAVLVDAQADSWQGPTAGRYVAAHLLYLAWLDATAADYATTATLHEAAAGAYAATLVAMPTQAELALNHTVHAALMATNFFGMNTIPLAVNEADYVRMWVQAAETMFAYQAASAAALTAVPTVQPTPRIVGKGSGSRMDDMGSGTATSGMDMGPPTPTTGLINQIKWMIQQILQQLEFLIKWIFDPSTFTPNRLCRRCFTRCGPW</sequence>
<evidence type="ECO:0000313" key="3">
    <source>
        <dbReference type="EMBL" id="BBY25655.1"/>
    </source>
</evidence>
<dbReference type="InterPro" id="IPR000030">
    <property type="entry name" value="PPE_dom"/>
</dbReference>
<gene>
    <name evidence="3" type="ORF">MSTO_58600</name>
</gene>
<dbReference type="Gene3D" id="1.20.1260.20">
    <property type="entry name" value="PPE superfamily"/>
    <property type="match status" value="1"/>
</dbReference>
<dbReference type="GO" id="GO:0052572">
    <property type="term" value="P:response to host immune response"/>
    <property type="evidence" value="ECO:0007669"/>
    <property type="project" value="TreeGrafter"/>
</dbReference>
<accession>A0A7I7QH45</accession>
<evidence type="ECO:0000256" key="1">
    <source>
        <dbReference type="ARBA" id="ARBA00010652"/>
    </source>
</evidence>
<organism evidence="3 4">
    <name type="scientific">Mycobacterium stomatepiae</name>
    <dbReference type="NCBI Taxonomy" id="470076"/>
    <lineage>
        <taxon>Bacteria</taxon>
        <taxon>Bacillati</taxon>
        <taxon>Actinomycetota</taxon>
        <taxon>Actinomycetes</taxon>
        <taxon>Mycobacteriales</taxon>
        <taxon>Mycobacteriaceae</taxon>
        <taxon>Mycobacterium</taxon>
        <taxon>Mycobacterium simiae complex</taxon>
    </lineage>
</organism>
<dbReference type="InterPro" id="IPR038332">
    <property type="entry name" value="PPE_sf"/>
</dbReference>
<dbReference type="Pfam" id="PF00823">
    <property type="entry name" value="PPE"/>
    <property type="match status" value="1"/>
</dbReference>
<dbReference type="KEGG" id="msto:MSTO_58600"/>
<name>A0A7I7QH45_9MYCO</name>
<dbReference type="SUPFAM" id="SSF140459">
    <property type="entry name" value="PE/PPE dimer-like"/>
    <property type="match status" value="1"/>
</dbReference>
<keyword evidence="4" id="KW-1185">Reference proteome</keyword>
<feature type="domain" description="PPE" evidence="2">
    <location>
        <begin position="6"/>
        <end position="169"/>
    </location>
</feature>
<evidence type="ECO:0000259" key="2">
    <source>
        <dbReference type="Pfam" id="PF00823"/>
    </source>
</evidence>
<dbReference type="PANTHER" id="PTHR46766:SF1">
    <property type="entry name" value="GLUTAMINE-RICH PROTEIN 2"/>
    <property type="match status" value="1"/>
</dbReference>
<proteinExistence type="inferred from homology"/>
<dbReference type="PANTHER" id="PTHR46766">
    <property type="entry name" value="GLUTAMINE-RICH PROTEIN 2"/>
    <property type="match status" value="1"/>
</dbReference>
<dbReference type="EMBL" id="AP022587">
    <property type="protein sequence ID" value="BBY25655.1"/>
    <property type="molecule type" value="Genomic_DNA"/>
</dbReference>
<protein>
    <recommendedName>
        <fullName evidence="2">PPE domain-containing protein</fullName>
    </recommendedName>
</protein>
<evidence type="ECO:0000313" key="4">
    <source>
        <dbReference type="Proteomes" id="UP000467130"/>
    </source>
</evidence>
<dbReference type="Proteomes" id="UP000467130">
    <property type="component" value="Chromosome"/>
</dbReference>
<reference evidence="3 4" key="1">
    <citation type="journal article" date="2019" name="Emerg. Microbes Infect.">
        <title>Comprehensive subspecies identification of 175 nontuberculous mycobacteria species based on 7547 genomic profiles.</title>
        <authorList>
            <person name="Matsumoto Y."/>
            <person name="Kinjo T."/>
            <person name="Motooka D."/>
            <person name="Nabeya D."/>
            <person name="Jung N."/>
            <person name="Uechi K."/>
            <person name="Horii T."/>
            <person name="Iida T."/>
            <person name="Fujita J."/>
            <person name="Nakamura S."/>
        </authorList>
    </citation>
    <scope>NUCLEOTIDE SEQUENCE [LARGE SCALE GENOMIC DNA]</scope>
    <source>
        <strain evidence="3 4">JCM 17783</strain>
    </source>
</reference>